<dbReference type="InterPro" id="IPR036477">
    <property type="entry name" value="Formyl_transf_N_sf"/>
</dbReference>
<evidence type="ECO:0000313" key="3">
    <source>
        <dbReference type="Proteomes" id="UP000091979"/>
    </source>
</evidence>
<accession>A0A1B7XB29</accession>
<dbReference type="Pfam" id="PF00551">
    <property type="entry name" value="Formyl_trans_N"/>
    <property type="match status" value="1"/>
</dbReference>
<dbReference type="SUPFAM" id="SSF53328">
    <property type="entry name" value="Formyltransferase"/>
    <property type="match status" value="1"/>
</dbReference>
<feature type="domain" description="Formyl transferase N-terminal" evidence="1">
    <location>
        <begin position="99"/>
        <end position="182"/>
    </location>
</feature>
<evidence type="ECO:0000313" key="2">
    <source>
        <dbReference type="EMBL" id="OBQ46579.1"/>
    </source>
</evidence>
<dbReference type="AlphaFoldDB" id="A0A1B7XB29"/>
<organism evidence="2 3">
    <name type="scientific">Halodesulfovibrio spirochaetisodalis</name>
    <dbReference type="NCBI Taxonomy" id="1560234"/>
    <lineage>
        <taxon>Bacteria</taxon>
        <taxon>Pseudomonadati</taxon>
        <taxon>Thermodesulfobacteriota</taxon>
        <taxon>Desulfovibrionia</taxon>
        <taxon>Desulfovibrionales</taxon>
        <taxon>Desulfovibrionaceae</taxon>
        <taxon>Halodesulfovibrio</taxon>
    </lineage>
</organism>
<name>A0A1B7XB29_9BACT</name>
<sequence length="283" mass="32143">MRLAIFSKADIIGAYNLNTLLPEIQELASEITIFLSDKVFPNERGFQPVDTLTYCERDYPLTQLFPYLEHQSNRNSALLTFNELSAVYNANIVHMGESITSSCKEAIKEFAPDIIISTRHDFILPDDVLESAKFGCVNTHPGKLPQFRGLCTPFWAMLEHNEYAYCSVHLMTTKVDCGKILALTPWRLDYSRSLLWNTIQIYQKGISEMASILCNNPQNFAAIPGTSYREDDARYFGAPSEKEFTNFSEAGHIVISEEEYQKIVQPFYNRFSPPIPALQKAAV</sequence>
<dbReference type="InterPro" id="IPR002376">
    <property type="entry name" value="Formyl_transf_N"/>
</dbReference>
<dbReference type="STRING" id="1560234.SP90_11885"/>
<evidence type="ECO:0000259" key="1">
    <source>
        <dbReference type="Pfam" id="PF00551"/>
    </source>
</evidence>
<dbReference type="EMBL" id="JXMS01000021">
    <property type="protein sequence ID" value="OBQ46579.1"/>
    <property type="molecule type" value="Genomic_DNA"/>
</dbReference>
<dbReference type="Gene3D" id="3.40.50.12230">
    <property type="match status" value="1"/>
</dbReference>
<keyword evidence="3" id="KW-1185">Reference proteome</keyword>
<protein>
    <recommendedName>
        <fullName evidence="1">Formyl transferase N-terminal domain-containing protein</fullName>
    </recommendedName>
</protein>
<dbReference type="PATRIC" id="fig|1560234.3.peg.1471"/>
<dbReference type="RefSeq" id="WP_066856399.1">
    <property type="nucleotide sequence ID" value="NZ_JXMS01000021.1"/>
</dbReference>
<comment type="caution">
    <text evidence="2">The sequence shown here is derived from an EMBL/GenBank/DDBJ whole genome shotgun (WGS) entry which is preliminary data.</text>
</comment>
<proteinExistence type="predicted"/>
<reference evidence="2 3" key="1">
    <citation type="submission" date="2015-01" db="EMBL/GenBank/DDBJ databases">
        <title>Desulfovibrio sp. JC271 draft genome sequence.</title>
        <authorList>
            <person name="Shivani Y."/>
            <person name="Subhash Y."/>
            <person name="Sasikala C."/>
            <person name="Ramana C.V."/>
        </authorList>
    </citation>
    <scope>NUCLEOTIDE SEQUENCE [LARGE SCALE GENOMIC DNA]</scope>
    <source>
        <strain evidence="2 3">JC271</strain>
    </source>
</reference>
<gene>
    <name evidence="2" type="ORF">SP90_11885</name>
</gene>
<dbReference type="Proteomes" id="UP000091979">
    <property type="component" value="Unassembled WGS sequence"/>
</dbReference>